<sequence length="626" mass="71806">MGTFFHFTCTFHSPLVNVAVDQINALKPCCGRVLTQVDSNGQPLAPLSSKLRAPDISVYFKTPSFLRTAYDFKKVELSIELRQNDADDPFDDDGESFHRVGDAAKATLAQLFLYATAHFASQFRTHVFSVLVLPTYARLLRWDRNGVIVTEKIDLEHTNIIPQFFGRLQYTTTRIRGLDETIRPAVLTVAQGKAIRKALNVGPKVTLLQVDVAGRTFILPELLSTTRKLDSPFGRQTACFRVYDPVQKKCFFAKDTWRIWTPVQKAEHEILERLLSKGVKHIPILECGGDIDPTGGTHQTISEDFMEMVWSKCAWRATHTYRHYRIVLEELQGHVSECKIIKQVVVVMRDAAEAHAQAYEEVQIVHRDVSEANIMFRQDGDKLEGVLIDWDLCEELGRGYNGGRTGTWYFLAARLMDKDLAPERQDRIDDIESFFHVLVYIATHYTRHQMDPTELFNFVEVYFLQMTIIDGEEYGGMGKTHFFTHRGQRFFQRLQHQPLQDLLRELVEPLAARYDLHPRSNKDRDIAKDGKEEKNPLQTLEDPFWFSKTLTRALERLDGWDKNGELVEQVESLSQCDETEGVQGYCEHQPSAQPTATISKRKRPPGGRVKQDRKSSDRKKQRQGGV</sequence>
<evidence type="ECO:0000313" key="1">
    <source>
        <dbReference type="EMBL" id="TFK67806.1"/>
    </source>
</evidence>
<protein>
    <submittedName>
        <fullName evidence="1">Uncharacterized protein</fullName>
    </submittedName>
</protein>
<dbReference type="EMBL" id="ML208366">
    <property type="protein sequence ID" value="TFK67806.1"/>
    <property type="molecule type" value="Genomic_DNA"/>
</dbReference>
<gene>
    <name evidence="1" type="ORF">BDN72DRAFT_822011</name>
</gene>
<organism evidence="1 2">
    <name type="scientific">Pluteus cervinus</name>
    <dbReference type="NCBI Taxonomy" id="181527"/>
    <lineage>
        <taxon>Eukaryota</taxon>
        <taxon>Fungi</taxon>
        <taxon>Dikarya</taxon>
        <taxon>Basidiomycota</taxon>
        <taxon>Agaricomycotina</taxon>
        <taxon>Agaricomycetes</taxon>
        <taxon>Agaricomycetidae</taxon>
        <taxon>Agaricales</taxon>
        <taxon>Pluteineae</taxon>
        <taxon>Pluteaceae</taxon>
        <taxon>Pluteus</taxon>
    </lineage>
</organism>
<name>A0ACD3AQ01_9AGAR</name>
<accession>A0ACD3AQ01</accession>
<evidence type="ECO:0000313" key="2">
    <source>
        <dbReference type="Proteomes" id="UP000308600"/>
    </source>
</evidence>
<reference evidence="1 2" key="1">
    <citation type="journal article" date="2019" name="Nat. Ecol. Evol.">
        <title>Megaphylogeny resolves global patterns of mushroom evolution.</title>
        <authorList>
            <person name="Varga T."/>
            <person name="Krizsan K."/>
            <person name="Foldi C."/>
            <person name="Dima B."/>
            <person name="Sanchez-Garcia M."/>
            <person name="Sanchez-Ramirez S."/>
            <person name="Szollosi G.J."/>
            <person name="Szarkandi J.G."/>
            <person name="Papp V."/>
            <person name="Albert L."/>
            <person name="Andreopoulos W."/>
            <person name="Angelini C."/>
            <person name="Antonin V."/>
            <person name="Barry K.W."/>
            <person name="Bougher N.L."/>
            <person name="Buchanan P."/>
            <person name="Buyck B."/>
            <person name="Bense V."/>
            <person name="Catcheside P."/>
            <person name="Chovatia M."/>
            <person name="Cooper J."/>
            <person name="Damon W."/>
            <person name="Desjardin D."/>
            <person name="Finy P."/>
            <person name="Geml J."/>
            <person name="Haridas S."/>
            <person name="Hughes K."/>
            <person name="Justo A."/>
            <person name="Karasinski D."/>
            <person name="Kautmanova I."/>
            <person name="Kiss B."/>
            <person name="Kocsube S."/>
            <person name="Kotiranta H."/>
            <person name="LaButti K.M."/>
            <person name="Lechner B.E."/>
            <person name="Liimatainen K."/>
            <person name="Lipzen A."/>
            <person name="Lukacs Z."/>
            <person name="Mihaltcheva S."/>
            <person name="Morgado L.N."/>
            <person name="Niskanen T."/>
            <person name="Noordeloos M.E."/>
            <person name="Ohm R.A."/>
            <person name="Ortiz-Santana B."/>
            <person name="Ovrebo C."/>
            <person name="Racz N."/>
            <person name="Riley R."/>
            <person name="Savchenko A."/>
            <person name="Shiryaev A."/>
            <person name="Soop K."/>
            <person name="Spirin V."/>
            <person name="Szebenyi C."/>
            <person name="Tomsovsky M."/>
            <person name="Tulloss R.E."/>
            <person name="Uehling J."/>
            <person name="Grigoriev I.V."/>
            <person name="Vagvolgyi C."/>
            <person name="Papp T."/>
            <person name="Martin F.M."/>
            <person name="Miettinen O."/>
            <person name="Hibbett D.S."/>
            <person name="Nagy L.G."/>
        </authorList>
    </citation>
    <scope>NUCLEOTIDE SEQUENCE [LARGE SCALE GENOMIC DNA]</scope>
    <source>
        <strain evidence="1 2">NL-1719</strain>
    </source>
</reference>
<keyword evidence="2" id="KW-1185">Reference proteome</keyword>
<dbReference type="Proteomes" id="UP000308600">
    <property type="component" value="Unassembled WGS sequence"/>
</dbReference>
<proteinExistence type="predicted"/>